<keyword evidence="3 8" id="KW-1134">Transmembrane beta strand</keyword>
<proteinExistence type="inferred from homology"/>
<feature type="domain" description="TonB-dependent receptor plug" evidence="12">
    <location>
        <begin position="130"/>
        <end position="236"/>
    </location>
</feature>
<evidence type="ECO:0000256" key="4">
    <source>
        <dbReference type="ARBA" id="ARBA00022692"/>
    </source>
</evidence>
<evidence type="ECO:0000259" key="11">
    <source>
        <dbReference type="Pfam" id="PF00593"/>
    </source>
</evidence>
<dbReference type="Pfam" id="PF13715">
    <property type="entry name" value="CarbopepD_reg_2"/>
    <property type="match status" value="1"/>
</dbReference>
<evidence type="ECO:0000256" key="2">
    <source>
        <dbReference type="ARBA" id="ARBA00022448"/>
    </source>
</evidence>
<dbReference type="InterPro" id="IPR023997">
    <property type="entry name" value="TonB-dep_OMP_SusC/RagA_CS"/>
</dbReference>
<keyword evidence="10" id="KW-0732">Signal</keyword>
<comment type="similarity">
    <text evidence="8 9">Belongs to the TonB-dependent receptor family.</text>
</comment>
<dbReference type="Proteomes" id="UP001324380">
    <property type="component" value="Chromosome"/>
</dbReference>
<keyword evidence="6 8" id="KW-0472">Membrane</keyword>
<accession>A0ABZ0TUJ5</accession>
<dbReference type="InterPro" id="IPR008969">
    <property type="entry name" value="CarboxyPept-like_regulatory"/>
</dbReference>
<organism evidence="13 14">
    <name type="scientific">Mucilaginibacter sabulilitoris</name>
    <dbReference type="NCBI Taxonomy" id="1173583"/>
    <lineage>
        <taxon>Bacteria</taxon>
        <taxon>Pseudomonadati</taxon>
        <taxon>Bacteroidota</taxon>
        <taxon>Sphingobacteriia</taxon>
        <taxon>Sphingobacteriales</taxon>
        <taxon>Sphingobacteriaceae</taxon>
        <taxon>Mucilaginibacter</taxon>
    </lineage>
</organism>
<dbReference type="Pfam" id="PF07715">
    <property type="entry name" value="Plug"/>
    <property type="match status" value="1"/>
</dbReference>
<reference evidence="13 14" key="1">
    <citation type="submission" date="2023-11" db="EMBL/GenBank/DDBJ databases">
        <title>Analysis of the Genomes of Mucilaginibacter gossypii cycad 4 and M. sabulilitoris SNA2: microbes with the potential for plant growth promotion.</title>
        <authorList>
            <person name="Hirsch A.M."/>
            <person name="Humm E."/>
            <person name="Rubbi M."/>
            <person name="Del Vecchio G."/>
            <person name="Ha S.M."/>
            <person name="Pellegrini M."/>
            <person name="Gunsalus R.P."/>
        </authorList>
    </citation>
    <scope>NUCLEOTIDE SEQUENCE [LARGE SCALE GENOMIC DNA]</scope>
    <source>
        <strain evidence="13 14">SNA2</strain>
    </source>
</reference>
<dbReference type="Gene3D" id="2.40.170.20">
    <property type="entry name" value="TonB-dependent receptor, beta-barrel domain"/>
    <property type="match status" value="1"/>
</dbReference>
<dbReference type="EMBL" id="CP139558">
    <property type="protein sequence ID" value="WPU96736.1"/>
    <property type="molecule type" value="Genomic_DNA"/>
</dbReference>
<name>A0ABZ0TUJ5_9SPHI</name>
<evidence type="ECO:0000256" key="10">
    <source>
        <dbReference type="SAM" id="SignalP"/>
    </source>
</evidence>
<evidence type="ECO:0000313" key="14">
    <source>
        <dbReference type="Proteomes" id="UP001324380"/>
    </source>
</evidence>
<dbReference type="NCBIfam" id="TIGR04056">
    <property type="entry name" value="OMP_RagA_SusC"/>
    <property type="match status" value="1"/>
</dbReference>
<dbReference type="Gene3D" id="2.60.40.1120">
    <property type="entry name" value="Carboxypeptidase-like, regulatory domain"/>
    <property type="match status" value="1"/>
</dbReference>
<evidence type="ECO:0000256" key="8">
    <source>
        <dbReference type="PROSITE-ProRule" id="PRU01360"/>
    </source>
</evidence>
<dbReference type="SUPFAM" id="SSF49464">
    <property type="entry name" value="Carboxypeptidase regulatory domain-like"/>
    <property type="match status" value="1"/>
</dbReference>
<dbReference type="InterPro" id="IPR039426">
    <property type="entry name" value="TonB-dep_rcpt-like"/>
</dbReference>
<dbReference type="InterPro" id="IPR036942">
    <property type="entry name" value="Beta-barrel_TonB_sf"/>
</dbReference>
<protein>
    <submittedName>
        <fullName evidence="13">SusC/RagA family TonB-linked outer membrane protein</fullName>
    </submittedName>
</protein>
<dbReference type="InterPro" id="IPR000531">
    <property type="entry name" value="Beta-barrel_TonB"/>
</dbReference>
<dbReference type="InterPro" id="IPR037066">
    <property type="entry name" value="Plug_dom_sf"/>
</dbReference>
<dbReference type="RefSeq" id="WP_321565825.1">
    <property type="nucleotide sequence ID" value="NZ_CP139558.1"/>
</dbReference>
<feature type="domain" description="TonB-dependent receptor-like beta-barrel" evidence="11">
    <location>
        <begin position="376"/>
        <end position="966"/>
    </location>
</feature>
<evidence type="ECO:0000256" key="7">
    <source>
        <dbReference type="ARBA" id="ARBA00023237"/>
    </source>
</evidence>
<dbReference type="Gene3D" id="2.170.130.10">
    <property type="entry name" value="TonB-dependent receptor, plug domain"/>
    <property type="match status" value="1"/>
</dbReference>
<dbReference type="Pfam" id="PF00593">
    <property type="entry name" value="TonB_dep_Rec_b-barrel"/>
    <property type="match status" value="1"/>
</dbReference>
<dbReference type="NCBIfam" id="TIGR04057">
    <property type="entry name" value="SusC_RagA_signa"/>
    <property type="match status" value="1"/>
</dbReference>
<keyword evidence="5 9" id="KW-0798">TonB box</keyword>
<comment type="subcellular location">
    <subcellularLocation>
        <location evidence="1 8">Cell outer membrane</location>
        <topology evidence="1 8">Multi-pass membrane protein</topology>
    </subcellularLocation>
</comment>
<gene>
    <name evidence="13" type="ORF">SNE25_14520</name>
</gene>
<dbReference type="PROSITE" id="PS52016">
    <property type="entry name" value="TONB_DEPENDENT_REC_3"/>
    <property type="match status" value="1"/>
</dbReference>
<sequence>MKKIYHSFFKKTHYLYRQSLLIACAVLLTALSAFSQTSRIVKGTVTDETNIPLPGVVVTVKSSGKSTTTNGNGGYTVTVTGADDVLKFTFLGSVPKEVIVDGKPAINVTLVTDTKQLKDVVVIGYGTSSRKDVTGAITSVKAEDFNAGVLTTPSELLQGKVAGLNITKSGDPNKQPSTILRGPSTLRDGATQPFYVIDGVPGASIDLLAPADIESIDVLKDASSTAIYGSRAANGVIIVTTRKAKAGQTRLTYSAYGAVQNVSKNIDVLTGDELRKYLTDNGVPKLSAADDDGSNTNWQKLAERTGYSQNHNLSYGGAGTNSEYGASVNYLKNNGILKNTSLERTIYKGYINQRFFNDRLKLGITLTNSATKNNDIFQSQVLSGILFYLPTVAPFNPDGTYKENYTRTGSGPLNPLSLIDNNFTKTENNKTLINGFAAVDIINGLKFTISGSTQKEQNNVNTYSTSQSGIYVNAGGVAARSAYTNTSNVVEAYFNYDRIFGRHSLKLLGGYSYQQDRNGDGFGVQTQGFSNDALTYNYLAFSNPTQLSQIIFNPSYNINGTTPPTYISTLRLVSFYARAQYQFADKYLLQASLREDGSSGFGLDVRHGYFPAASAGWKITSEDFMKSVPVISDLKLRAGYGVSGNSAGFDAFTAQLIYGVPPGGGKFLNNGNIVNPIGPVRNENRNLKWESTATTNIGLDFGILNNRITGSVDYYIKKTSDLITTLQVSTTQYFYPLLTANVGQMKNSGIEVVLNAVPVKSGAFTWRTSLNFSHNKNVVQSLSQGGLVLPYIQTAQLGGKGQSGNYSQIIQPGYALGTFDLWHYLGKNANGVSTYEKADGSTTAAQPLTTDQFIKYDAQPKLVYGWSNSFFYKNFDLNFLVRGVYGNKILNATLAGLNNPADSKLQNIPRFTLGESFKDINAYLISDRFLESGSYLRLDNATIGYTIKPHIQAFKSLRFYASGNNIFIITKYRGVDPEIDMGGLTPGIDNRNFYPKTRTFSLGLTASF</sequence>
<keyword evidence="4 8" id="KW-0812">Transmembrane</keyword>
<dbReference type="SUPFAM" id="SSF56935">
    <property type="entry name" value="Porins"/>
    <property type="match status" value="1"/>
</dbReference>
<evidence type="ECO:0000259" key="12">
    <source>
        <dbReference type="Pfam" id="PF07715"/>
    </source>
</evidence>
<feature type="chain" id="PRO_5046488398" evidence="10">
    <location>
        <begin position="36"/>
        <end position="1008"/>
    </location>
</feature>
<dbReference type="InterPro" id="IPR012910">
    <property type="entry name" value="Plug_dom"/>
</dbReference>
<evidence type="ECO:0000256" key="6">
    <source>
        <dbReference type="ARBA" id="ARBA00023136"/>
    </source>
</evidence>
<evidence type="ECO:0000256" key="5">
    <source>
        <dbReference type="ARBA" id="ARBA00023077"/>
    </source>
</evidence>
<evidence type="ECO:0000256" key="1">
    <source>
        <dbReference type="ARBA" id="ARBA00004571"/>
    </source>
</evidence>
<feature type="signal peptide" evidence="10">
    <location>
        <begin position="1"/>
        <end position="35"/>
    </location>
</feature>
<dbReference type="InterPro" id="IPR023996">
    <property type="entry name" value="TonB-dep_OMP_SusC/RagA"/>
</dbReference>
<evidence type="ECO:0000256" key="3">
    <source>
        <dbReference type="ARBA" id="ARBA00022452"/>
    </source>
</evidence>
<keyword evidence="2 8" id="KW-0813">Transport</keyword>
<evidence type="ECO:0000313" key="13">
    <source>
        <dbReference type="EMBL" id="WPU96736.1"/>
    </source>
</evidence>
<keyword evidence="7 8" id="KW-0998">Cell outer membrane</keyword>
<evidence type="ECO:0000256" key="9">
    <source>
        <dbReference type="RuleBase" id="RU003357"/>
    </source>
</evidence>
<keyword evidence="14" id="KW-1185">Reference proteome</keyword>